<dbReference type="Proteomes" id="UP000800035">
    <property type="component" value="Unassembled WGS sequence"/>
</dbReference>
<dbReference type="AlphaFoldDB" id="A0A6A5TLM4"/>
<keyword evidence="9" id="KW-1185">Reference proteome</keyword>
<evidence type="ECO:0000256" key="1">
    <source>
        <dbReference type="ARBA" id="ARBA00004173"/>
    </source>
</evidence>
<evidence type="ECO:0000256" key="2">
    <source>
        <dbReference type="ARBA" id="ARBA00008860"/>
    </source>
</evidence>
<name>A0A6A5TLM4_9PLEO</name>
<evidence type="ECO:0000313" key="8">
    <source>
        <dbReference type="EMBL" id="KAF1953581.1"/>
    </source>
</evidence>
<evidence type="ECO:0000256" key="6">
    <source>
        <dbReference type="ARBA" id="ARBA00035183"/>
    </source>
</evidence>
<organism evidence="8 9">
    <name type="scientific">Byssothecium circinans</name>
    <dbReference type="NCBI Taxonomy" id="147558"/>
    <lineage>
        <taxon>Eukaryota</taxon>
        <taxon>Fungi</taxon>
        <taxon>Dikarya</taxon>
        <taxon>Ascomycota</taxon>
        <taxon>Pezizomycotina</taxon>
        <taxon>Dothideomycetes</taxon>
        <taxon>Pleosporomycetidae</taxon>
        <taxon>Pleosporales</taxon>
        <taxon>Massarineae</taxon>
        <taxon>Massarinaceae</taxon>
        <taxon>Byssothecium</taxon>
    </lineage>
</organism>
<keyword evidence="5" id="KW-0687">Ribonucleoprotein</keyword>
<evidence type="ECO:0000256" key="5">
    <source>
        <dbReference type="ARBA" id="ARBA00023274"/>
    </source>
</evidence>
<dbReference type="GO" id="GO:0005739">
    <property type="term" value="C:mitochondrion"/>
    <property type="evidence" value="ECO:0007669"/>
    <property type="project" value="UniProtKB-SubCell"/>
</dbReference>
<sequence length="668" mass="74981">MRRIPRPQRAIDPSLPVAALLRHQGPLPSCRRVATPHPLLRTTSASFSTTPICFSIVSGKQDKKKHQQFVRRWQKRLLGDSEPIGAHVDPYDPTSPVRIAPEEQGEEVEELIEYGSEGLGVNFDAVYEEETDGKRLKHMGGPKWTERLEEVNLAKEYEKLTLRTYTPLSKKMADQFEDMTGTMYTLRDDNLAMGQEFEEVTKKPYTSWSFGPTAPVRDLPKIRSNFHQAVVEIYTLKQARKELDVSAAPNRGIYNPPKWIKDVKLQKTSTGEFGLAFPAKRSVDGLLRRMQHVPEYSPQQQAPAEDDLIVEEDEVVVEEPVPQMDPNTPAFKRAAIVKQDPDKKPFDFMSNRPVPRTTPPPPAEPVVESAVQAEEPVVVVEAVGTAETSAADSTRLVDLENAVEKAEKEVASLQSKARDAITAVASEEIIRIDPAKTEARAEAEAEAKWRHVPLIDIDIKFALTKRLNQLTGLYISDPDLTSAHTLGDLYHHFCAAAKPKPKHLFTQLHLLGQQQAQAAKQAAQNTDSSAPAVRSKPNLSTLLKLKNVDIHRKRPNATAERKKSGLQKVIRWELQARKLVPSRVPREEFVERQRQNALMHAERKAVEGTRAAPQFGVPISPNAAALLKERTGRKKKELFNRDAPEGQTGLSMTEIDDMIRRRKIIEVE</sequence>
<proteinExistence type="inferred from homology"/>
<keyword evidence="4" id="KW-0496">Mitochondrion</keyword>
<comment type="subcellular location">
    <subcellularLocation>
        <location evidence="1">Mitochondrion</location>
    </subcellularLocation>
</comment>
<dbReference type="InterPro" id="IPR018305">
    <property type="entry name" value="Ribosomal_m50"/>
</dbReference>
<reference evidence="8" key="1">
    <citation type="journal article" date="2020" name="Stud. Mycol.">
        <title>101 Dothideomycetes genomes: a test case for predicting lifestyles and emergence of pathogens.</title>
        <authorList>
            <person name="Haridas S."/>
            <person name="Albert R."/>
            <person name="Binder M."/>
            <person name="Bloem J."/>
            <person name="Labutti K."/>
            <person name="Salamov A."/>
            <person name="Andreopoulos B."/>
            <person name="Baker S."/>
            <person name="Barry K."/>
            <person name="Bills G."/>
            <person name="Bluhm B."/>
            <person name="Cannon C."/>
            <person name="Castanera R."/>
            <person name="Culley D."/>
            <person name="Daum C."/>
            <person name="Ezra D."/>
            <person name="Gonzalez J."/>
            <person name="Henrissat B."/>
            <person name="Kuo A."/>
            <person name="Liang C."/>
            <person name="Lipzen A."/>
            <person name="Lutzoni F."/>
            <person name="Magnuson J."/>
            <person name="Mondo S."/>
            <person name="Nolan M."/>
            <person name="Ohm R."/>
            <person name="Pangilinan J."/>
            <person name="Park H.-J."/>
            <person name="Ramirez L."/>
            <person name="Alfaro M."/>
            <person name="Sun H."/>
            <person name="Tritt A."/>
            <person name="Yoshinaga Y."/>
            <person name="Zwiers L.-H."/>
            <person name="Turgeon B."/>
            <person name="Goodwin S."/>
            <person name="Spatafora J."/>
            <person name="Crous P."/>
            <person name="Grigoriev I."/>
        </authorList>
    </citation>
    <scope>NUCLEOTIDE SEQUENCE</scope>
    <source>
        <strain evidence="8">CBS 675.92</strain>
    </source>
</reference>
<dbReference type="Gene3D" id="1.10.1200.10">
    <property type="entry name" value="ACP-like"/>
    <property type="match status" value="1"/>
</dbReference>
<evidence type="ECO:0000256" key="4">
    <source>
        <dbReference type="ARBA" id="ARBA00023128"/>
    </source>
</evidence>
<evidence type="ECO:0000313" key="9">
    <source>
        <dbReference type="Proteomes" id="UP000800035"/>
    </source>
</evidence>
<dbReference type="Pfam" id="PF10501">
    <property type="entry name" value="Ribosomal_L50"/>
    <property type="match status" value="1"/>
</dbReference>
<dbReference type="GO" id="GO:0005840">
    <property type="term" value="C:ribosome"/>
    <property type="evidence" value="ECO:0007669"/>
    <property type="project" value="UniProtKB-KW"/>
</dbReference>
<dbReference type="InterPro" id="IPR036736">
    <property type="entry name" value="ACP-like_sf"/>
</dbReference>
<dbReference type="GO" id="GO:1990904">
    <property type="term" value="C:ribonucleoprotein complex"/>
    <property type="evidence" value="ECO:0007669"/>
    <property type="project" value="UniProtKB-KW"/>
</dbReference>
<accession>A0A6A5TLM4</accession>
<evidence type="ECO:0000256" key="7">
    <source>
        <dbReference type="SAM" id="Coils"/>
    </source>
</evidence>
<keyword evidence="7" id="KW-0175">Coiled coil</keyword>
<dbReference type="EMBL" id="ML977003">
    <property type="protein sequence ID" value="KAF1953581.1"/>
    <property type="molecule type" value="Genomic_DNA"/>
</dbReference>
<dbReference type="OrthoDB" id="6220758at2759"/>
<evidence type="ECO:0000256" key="3">
    <source>
        <dbReference type="ARBA" id="ARBA00022980"/>
    </source>
</evidence>
<feature type="coiled-coil region" evidence="7">
    <location>
        <begin position="389"/>
        <end position="423"/>
    </location>
</feature>
<protein>
    <recommendedName>
        <fullName evidence="6">Large ribosomal subunit protein mL50</fullName>
    </recommendedName>
</protein>
<gene>
    <name evidence="8" type="ORF">CC80DRAFT_494478</name>
</gene>
<comment type="similarity">
    <text evidence="2">Belongs to the mitochondrion-specific ribosomal protein mL50 family.</text>
</comment>
<keyword evidence="3" id="KW-0689">Ribosomal protein</keyword>